<evidence type="ECO:0000256" key="1">
    <source>
        <dbReference type="SAM" id="SignalP"/>
    </source>
</evidence>
<feature type="chain" id="PRO_5043842750" evidence="1">
    <location>
        <begin position="20"/>
        <end position="52"/>
    </location>
</feature>
<comment type="caution">
    <text evidence="2">The sequence shown here is derived from an EMBL/GenBank/DDBJ whole genome shotgun (WGS) entry which is preliminary data.</text>
</comment>
<protein>
    <submittedName>
        <fullName evidence="2">Uncharacterized protein</fullName>
    </submittedName>
</protein>
<dbReference type="EMBL" id="BPVZ01000006">
    <property type="protein sequence ID" value="GKU93176.1"/>
    <property type="molecule type" value="Genomic_DNA"/>
</dbReference>
<dbReference type="Proteomes" id="UP001054252">
    <property type="component" value="Unassembled WGS sequence"/>
</dbReference>
<dbReference type="AlphaFoldDB" id="A0AAV5I0X8"/>
<organism evidence="2 3">
    <name type="scientific">Rubroshorea leprosula</name>
    <dbReference type="NCBI Taxonomy" id="152421"/>
    <lineage>
        <taxon>Eukaryota</taxon>
        <taxon>Viridiplantae</taxon>
        <taxon>Streptophyta</taxon>
        <taxon>Embryophyta</taxon>
        <taxon>Tracheophyta</taxon>
        <taxon>Spermatophyta</taxon>
        <taxon>Magnoliopsida</taxon>
        <taxon>eudicotyledons</taxon>
        <taxon>Gunneridae</taxon>
        <taxon>Pentapetalae</taxon>
        <taxon>rosids</taxon>
        <taxon>malvids</taxon>
        <taxon>Malvales</taxon>
        <taxon>Dipterocarpaceae</taxon>
        <taxon>Rubroshorea</taxon>
    </lineage>
</organism>
<gene>
    <name evidence="2" type="ORF">SLEP1_g6794</name>
</gene>
<evidence type="ECO:0000313" key="3">
    <source>
        <dbReference type="Proteomes" id="UP001054252"/>
    </source>
</evidence>
<keyword evidence="1" id="KW-0732">Signal</keyword>
<proteinExistence type="predicted"/>
<accession>A0AAV5I0X8</accession>
<feature type="signal peptide" evidence="1">
    <location>
        <begin position="1"/>
        <end position="19"/>
    </location>
</feature>
<reference evidence="2 3" key="1">
    <citation type="journal article" date="2021" name="Commun. Biol.">
        <title>The genome of Shorea leprosula (Dipterocarpaceae) highlights the ecological relevance of drought in aseasonal tropical rainforests.</title>
        <authorList>
            <person name="Ng K.K.S."/>
            <person name="Kobayashi M.J."/>
            <person name="Fawcett J.A."/>
            <person name="Hatakeyama M."/>
            <person name="Paape T."/>
            <person name="Ng C.H."/>
            <person name="Ang C.C."/>
            <person name="Tnah L.H."/>
            <person name="Lee C.T."/>
            <person name="Nishiyama T."/>
            <person name="Sese J."/>
            <person name="O'Brien M.J."/>
            <person name="Copetti D."/>
            <person name="Mohd Noor M.I."/>
            <person name="Ong R.C."/>
            <person name="Putra M."/>
            <person name="Sireger I.Z."/>
            <person name="Indrioko S."/>
            <person name="Kosugi Y."/>
            <person name="Izuno A."/>
            <person name="Isagi Y."/>
            <person name="Lee S.L."/>
            <person name="Shimizu K.K."/>
        </authorList>
    </citation>
    <scope>NUCLEOTIDE SEQUENCE [LARGE SCALE GENOMIC DNA]</scope>
    <source>
        <strain evidence="2">214</strain>
    </source>
</reference>
<evidence type="ECO:0000313" key="2">
    <source>
        <dbReference type="EMBL" id="GKU93176.1"/>
    </source>
</evidence>
<keyword evidence="3" id="KW-1185">Reference proteome</keyword>
<name>A0AAV5I0X8_9ROSI</name>
<sequence length="52" mass="5429">MGVRIALVFLISMSFPADPVGPSPKLQSNFCWGNSGSEIEDGKATGSDEVEG</sequence>